<feature type="transmembrane region" description="Helical" evidence="1">
    <location>
        <begin position="21"/>
        <end position="39"/>
    </location>
</feature>
<keyword evidence="1" id="KW-0812">Transmembrane</keyword>
<feature type="transmembrane region" description="Helical" evidence="1">
    <location>
        <begin position="132"/>
        <end position="157"/>
    </location>
</feature>
<keyword evidence="1" id="KW-0472">Membrane</keyword>
<gene>
    <name evidence="2" type="ORF">GGE06_005315</name>
</gene>
<reference evidence="2 3" key="1">
    <citation type="submission" date="2020-08" db="EMBL/GenBank/DDBJ databases">
        <title>Genomic Encyclopedia of Type Strains, Phase III (KMG-III): the genomes of soil and plant-associated and newly described type strains.</title>
        <authorList>
            <person name="Whitman W."/>
        </authorList>
    </citation>
    <scope>NUCLEOTIDE SEQUENCE [LARGE SCALE GENOMIC DNA]</scope>
    <source>
        <strain evidence="2 3">SFB5A</strain>
    </source>
</reference>
<proteinExistence type="predicted"/>
<feature type="transmembrane region" description="Helical" evidence="1">
    <location>
        <begin position="209"/>
        <end position="231"/>
    </location>
</feature>
<dbReference type="AlphaFoldDB" id="A0A7W7U3K5"/>
<name>A0A7W7U3K5_9ACTN</name>
<sequence length="234" mass="24997">MTEPEPASRHRRNRWLSERRRGSVSGLVAVGTAALLLVLDSSGAGVSGADVCVLLLLTYLLPYLVLTVVAFSTASPERVRAWADRESRGTVLQRYVYGTAPGPGVSILISAAALGVAVVWRPGHIGTTLEPVGRAVVALVLVALAWICVAVSFAVAFQADNLVEDQRALEFPDEENPAWADYVYFALSVMTTFGTTDVNVTSREMRRTVAVNACIAFVFNTVTVASLVSALDSI</sequence>
<dbReference type="Pfam" id="PF07077">
    <property type="entry name" value="DUF1345"/>
    <property type="match status" value="1"/>
</dbReference>
<evidence type="ECO:0000313" key="3">
    <source>
        <dbReference type="Proteomes" id="UP000582643"/>
    </source>
</evidence>
<dbReference type="Gene3D" id="1.10.287.70">
    <property type="match status" value="1"/>
</dbReference>
<feature type="transmembrane region" description="Helical" evidence="1">
    <location>
        <begin position="51"/>
        <end position="74"/>
    </location>
</feature>
<feature type="transmembrane region" description="Helical" evidence="1">
    <location>
        <begin position="95"/>
        <end position="120"/>
    </location>
</feature>
<comment type="caution">
    <text evidence="2">The sequence shown here is derived from an EMBL/GenBank/DDBJ whole genome shotgun (WGS) entry which is preliminary data.</text>
</comment>
<organism evidence="2 3">
    <name type="scientific">Streptomyces nymphaeiformis</name>
    <dbReference type="NCBI Taxonomy" id="2663842"/>
    <lineage>
        <taxon>Bacteria</taxon>
        <taxon>Bacillati</taxon>
        <taxon>Actinomycetota</taxon>
        <taxon>Actinomycetes</taxon>
        <taxon>Kitasatosporales</taxon>
        <taxon>Streptomycetaceae</taxon>
        <taxon>Streptomyces</taxon>
    </lineage>
</organism>
<dbReference type="EMBL" id="JACHJY010000008">
    <property type="protein sequence ID" value="MBB4984369.1"/>
    <property type="molecule type" value="Genomic_DNA"/>
</dbReference>
<keyword evidence="3" id="KW-1185">Reference proteome</keyword>
<dbReference type="Proteomes" id="UP000582643">
    <property type="component" value="Unassembled WGS sequence"/>
</dbReference>
<dbReference type="SUPFAM" id="SSF81324">
    <property type="entry name" value="Voltage-gated potassium channels"/>
    <property type="match status" value="1"/>
</dbReference>
<keyword evidence="1" id="KW-1133">Transmembrane helix</keyword>
<evidence type="ECO:0000313" key="2">
    <source>
        <dbReference type="EMBL" id="MBB4984369.1"/>
    </source>
</evidence>
<dbReference type="InterPro" id="IPR009781">
    <property type="entry name" value="DUF1345"/>
</dbReference>
<dbReference type="RefSeq" id="WP_184931980.1">
    <property type="nucleotide sequence ID" value="NZ_JACHJY010000008.1"/>
</dbReference>
<evidence type="ECO:0000256" key="1">
    <source>
        <dbReference type="SAM" id="Phobius"/>
    </source>
</evidence>
<protein>
    <submittedName>
        <fullName evidence="2">Putative membrane protein</fullName>
    </submittedName>
</protein>
<accession>A0A7W7U3K5</accession>